<comment type="caution">
    <text evidence="3">The sequence shown here is derived from an EMBL/GenBank/DDBJ whole genome shotgun (WGS) entry which is preliminary data.</text>
</comment>
<evidence type="ECO:0000313" key="3">
    <source>
        <dbReference type="EMBL" id="KAK3049292.1"/>
    </source>
</evidence>
<feature type="transmembrane region" description="Helical" evidence="2">
    <location>
        <begin position="21"/>
        <end position="38"/>
    </location>
</feature>
<reference evidence="3" key="1">
    <citation type="submission" date="2023-04" db="EMBL/GenBank/DDBJ databases">
        <title>Black Yeasts Isolated from many extreme environments.</title>
        <authorList>
            <person name="Coleine C."/>
            <person name="Stajich J.E."/>
            <person name="Selbmann L."/>
        </authorList>
    </citation>
    <scope>NUCLEOTIDE SEQUENCE</scope>
    <source>
        <strain evidence="3">CCFEE 5312</strain>
    </source>
</reference>
<dbReference type="Proteomes" id="UP001271007">
    <property type="component" value="Unassembled WGS sequence"/>
</dbReference>
<evidence type="ECO:0000313" key="4">
    <source>
        <dbReference type="Proteomes" id="UP001271007"/>
    </source>
</evidence>
<protein>
    <submittedName>
        <fullName evidence="3">Uncharacterized protein</fullName>
    </submittedName>
</protein>
<dbReference type="PANTHER" id="PTHR36205:SF2">
    <property type="entry name" value="MAJOR FACILITATOR SUPERFAMILY TRANSPORTER"/>
    <property type="match status" value="1"/>
</dbReference>
<feature type="region of interest" description="Disordered" evidence="1">
    <location>
        <begin position="570"/>
        <end position="593"/>
    </location>
</feature>
<dbReference type="Pfam" id="PF11885">
    <property type="entry name" value="DUF3405"/>
    <property type="match status" value="1"/>
</dbReference>
<feature type="compositionally biased region" description="Basic and acidic residues" evidence="1">
    <location>
        <begin position="605"/>
        <end position="617"/>
    </location>
</feature>
<evidence type="ECO:0000256" key="2">
    <source>
        <dbReference type="SAM" id="Phobius"/>
    </source>
</evidence>
<dbReference type="PANTHER" id="PTHR36205">
    <property type="entry name" value="CHROMOSOME 19, WHOLE GENOME SHOTGUN SEQUENCE"/>
    <property type="match status" value="1"/>
</dbReference>
<keyword evidence="2" id="KW-0812">Transmembrane</keyword>
<feature type="region of interest" description="Disordered" evidence="1">
    <location>
        <begin position="605"/>
        <end position="648"/>
    </location>
</feature>
<sequence length="675" mass="77167">MGYDFERTMNYRQGRRGGRTTWTLACCLTIFLGLLLLFQPTALLPSPFHFKHGVAPPLPVYHDEPPRVLRTRPASLKPFCVGPRGYRIDDPETQDLPYPTYNLSGIDYPEPTYGSYTELGLEQSWMTFSQRYHPYGYRENEDSYPLSKAEWSSVNWGRLQDQCLDSSPDSFTAQADAPPRFRFMGDGDLQLNRTELKSTGRQAIVLRTWSTYKYTDEDLWNVRALITEAALATKGQYTVFLLVDFKHETGSFIHENDALYHEAIRDAVPEEFRDIAVLFHSSLQVSWYEKVNEVRPIWQIMQPLQLFAYFYPEFDQYWQLEMDARFTSNAGKMLQAFDQFGAKVPYKQSRERASWTYIPAVHGTYQEFSEAINATMEGKATVWGPVPIHEVPNPIGYVPNMDATDDNFKLGAGEPADLLMLSPLFEVKRFKKYEDWVFKDWVLGFTTSVPRFLSAPAQARASRRLLHAIHESQHEIGIRVPSEATLPSWALWHGLKVVQLPHPNFQWPTRSIRELNMIHNGGKLDRFKDGIANGAAPYMKSIIEFYERPRTWEWQSSLVDPVFNHWIEGDKPKTPAAADAPDNETGYETVEDSSDELLHKIGDSDKPLHEIEDHSSTDRFTANGKGSASPQPQKRGRPAALGDVPPELPSFMAEVDGQVFCPGLLIHPRKTNQNP</sequence>
<proteinExistence type="predicted"/>
<dbReference type="AlphaFoldDB" id="A0AAJ0D927"/>
<keyword evidence="2" id="KW-1133">Transmembrane helix</keyword>
<name>A0AAJ0D927_9PEZI</name>
<organism evidence="3 4">
    <name type="scientific">Extremus antarcticus</name>
    <dbReference type="NCBI Taxonomy" id="702011"/>
    <lineage>
        <taxon>Eukaryota</taxon>
        <taxon>Fungi</taxon>
        <taxon>Dikarya</taxon>
        <taxon>Ascomycota</taxon>
        <taxon>Pezizomycotina</taxon>
        <taxon>Dothideomycetes</taxon>
        <taxon>Dothideomycetidae</taxon>
        <taxon>Mycosphaerellales</taxon>
        <taxon>Extremaceae</taxon>
        <taxon>Extremus</taxon>
    </lineage>
</organism>
<keyword evidence="2" id="KW-0472">Membrane</keyword>
<keyword evidence="4" id="KW-1185">Reference proteome</keyword>
<accession>A0AAJ0D927</accession>
<gene>
    <name evidence="3" type="ORF">LTR09_009470</name>
</gene>
<dbReference type="InterPro" id="IPR021822">
    <property type="entry name" value="DUF3405"/>
</dbReference>
<dbReference type="EMBL" id="JAWDJX010000041">
    <property type="protein sequence ID" value="KAK3049292.1"/>
    <property type="molecule type" value="Genomic_DNA"/>
</dbReference>
<feature type="compositionally biased region" description="Polar residues" evidence="1">
    <location>
        <begin position="618"/>
        <end position="632"/>
    </location>
</feature>
<evidence type="ECO:0000256" key="1">
    <source>
        <dbReference type="SAM" id="MobiDB-lite"/>
    </source>
</evidence>